<dbReference type="EMBL" id="LN735562">
    <property type="protein sequence ID" value="CEL26556.1"/>
    <property type="molecule type" value="Genomic_DNA"/>
</dbReference>
<name>A0A0A8WJF1_SINF1</name>
<organism evidence="1">
    <name type="scientific">Sinorhizobium fredii (strain HH103)</name>
    <dbReference type="NCBI Taxonomy" id="1117943"/>
    <lineage>
        <taxon>Bacteria</taxon>
        <taxon>Pseudomonadati</taxon>
        <taxon>Pseudomonadota</taxon>
        <taxon>Alphaproteobacteria</taxon>
        <taxon>Hyphomicrobiales</taxon>
        <taxon>Rhizobiaceae</taxon>
        <taxon>Sinorhizobium/Ensifer group</taxon>
        <taxon>Sinorhizobium</taxon>
    </lineage>
</organism>
<dbReference type="RefSeq" id="WP_176454365.1">
    <property type="nucleotide sequence ID" value="NZ_CP183941.1"/>
</dbReference>
<accession>A0A0A8WJF1</accession>
<protein>
    <submittedName>
        <fullName evidence="1">Replication protein A</fullName>
    </submittedName>
</protein>
<dbReference type="InterPro" id="IPR006881">
    <property type="entry name" value="RepA_C"/>
</dbReference>
<dbReference type="AlphaFoldDB" id="A0A0A8WJF1"/>
<dbReference type="Pfam" id="PF04796">
    <property type="entry name" value="RepA_C"/>
    <property type="match status" value="1"/>
</dbReference>
<reference evidence="1" key="2">
    <citation type="submission" date="2014-12" db="EMBL/GenBank/DDBJ databases">
        <authorList>
            <person name="Jaenicke S."/>
        </authorList>
    </citation>
    <scope>NUCLEOTIDE SEQUENCE</scope>
    <source>
        <strain evidence="1">HH103</strain>
        <plasmid evidence="1">pSfHH103a2</plasmid>
    </source>
</reference>
<geneLocation type="plasmid" evidence="1">
    <name>pSfHH103a2</name>
</geneLocation>
<gene>
    <name evidence="1" type="primary">repA</name>
</gene>
<keyword evidence="1" id="KW-0614">Plasmid</keyword>
<evidence type="ECO:0000313" key="1">
    <source>
        <dbReference type="EMBL" id="CEL26556.1"/>
    </source>
</evidence>
<proteinExistence type="predicted"/>
<reference evidence="1" key="1">
    <citation type="journal article" date="2012" name="J. Bacteriol.">
        <title>Genome sequence of the soybean symbiont Sinorhizobium fredii HH103.</title>
        <authorList>
            <person name="Weidner S."/>
            <person name="Becker A."/>
            <person name="Bonilla I."/>
            <person name="Jaenicke S."/>
            <person name="Lloret J."/>
            <person name="Margaret I."/>
            <person name="Puhler A."/>
            <person name="Ruiz-Sainz J.E."/>
            <person name="Schneiker-Bekel S."/>
            <person name="Szczepanowski R."/>
            <person name="Vinardell J.M."/>
            <person name="Zehner S."/>
            <person name="Gottfert M."/>
        </authorList>
    </citation>
    <scope>NUCLEOTIDE SEQUENCE [LARGE SCALE GENOMIC DNA]</scope>
    <source>
        <strain evidence="1">HH103</strain>
        <plasmid evidence="1">pSfHH103a2</plasmid>
    </source>
</reference>
<sequence>MSDETAPDLSQIQDADLRRKLVVARERFKLPAVFDVEVRQLIAEQQARNAGKASRTAELDAMPRETRRRALTLDHFLEEAPTASDIRHLHSVLAICGLPYERLPIEQRDFRRVQGNMGIMVQAGSTLMPNGQWVDQPIPFGPKARLILMHLCSEAIRQKSPTIEIADTFTAFVREMGFSDSGGKKGPLTAFREQLNALATCSIRISSTDPTKPKVKQFFPIEEMEVWLSADARQKSLWPSTVTFSPFMYESLLKHALPVNGRVVRAFQGSARKLDIYFWLGWRMYNINAPLVISWDAIAEQFGSGFSRQRAFKAKFNEEIDHIREVLPKLPLKLTESGLILEPADPSVLALPPKRTLLKKA</sequence>